<dbReference type="InterPro" id="IPR028730">
    <property type="entry name" value="ZFYVE26"/>
</dbReference>
<evidence type="ECO:0000313" key="1">
    <source>
        <dbReference type="EMBL" id="GIY07383.1"/>
    </source>
</evidence>
<proteinExistence type="predicted"/>
<dbReference type="GO" id="GO:0000724">
    <property type="term" value="P:double-strand break repair via homologous recombination"/>
    <property type="evidence" value="ECO:0007669"/>
    <property type="project" value="InterPro"/>
</dbReference>
<dbReference type="PANTHER" id="PTHR46591">
    <property type="entry name" value="ZINC FINGER FYVE DOMAIN-CONTAINING PROTEIN 26"/>
    <property type="match status" value="1"/>
</dbReference>
<organism evidence="1 2">
    <name type="scientific">Caerostris darwini</name>
    <dbReference type="NCBI Taxonomy" id="1538125"/>
    <lineage>
        <taxon>Eukaryota</taxon>
        <taxon>Metazoa</taxon>
        <taxon>Ecdysozoa</taxon>
        <taxon>Arthropoda</taxon>
        <taxon>Chelicerata</taxon>
        <taxon>Arachnida</taxon>
        <taxon>Araneae</taxon>
        <taxon>Araneomorphae</taxon>
        <taxon>Entelegynae</taxon>
        <taxon>Araneoidea</taxon>
        <taxon>Araneidae</taxon>
        <taxon>Caerostris</taxon>
    </lineage>
</organism>
<dbReference type="EMBL" id="BPLQ01004336">
    <property type="protein sequence ID" value="GIY07383.1"/>
    <property type="molecule type" value="Genomic_DNA"/>
</dbReference>
<reference evidence="1 2" key="1">
    <citation type="submission" date="2021-06" db="EMBL/GenBank/DDBJ databases">
        <title>Caerostris darwini draft genome.</title>
        <authorList>
            <person name="Kono N."/>
            <person name="Arakawa K."/>
        </authorList>
    </citation>
    <scope>NUCLEOTIDE SEQUENCE [LARGE SCALE GENOMIC DNA]</scope>
</reference>
<sequence length="474" mass="53721">MEFLFREFCNHAYLGQWELARACALALIKTVPHENNKQCLLSTLQNIAKNPHLVRSAWTTVSSPSCFSFLSCQLLHDVGCQDEAKTWKREADFNILLETFFKSSKSVLTELSSVHSHLLKIIHETSSSEHLDFNLVLSDESILSLKNAFSENPIIISKLLNMIYVPIDLNIDSNLNSVICDVHCQYLLRCMRALKSKSLKSNKSQNFTDSVLKIYTLLSIFPEYILDTTIKDFCMKNILNGSWTEAQSLLNDSLLTRLKPLLLILSWNACQSDASAMNVIEAVKSWNENGFDAVLMNACKTFKLNISLTDFCIMLYQFLHPEANLTEIQSKTRNILSNLQTQSLLKVVHSMFGLKNVPSEKITEILNTIQGNILSNPGLQLTDKAIYSGYLALSSVMEAIHFSCEYKDLVNARKISTPDLLQANFKNLDESLNKENSGEFENTYRSMSEYVNIEGPQSAYAMFILNRLEKAKKK</sequence>
<dbReference type="GO" id="GO:0032465">
    <property type="term" value="P:regulation of cytokinesis"/>
    <property type="evidence" value="ECO:0007669"/>
    <property type="project" value="TreeGrafter"/>
</dbReference>
<dbReference type="AlphaFoldDB" id="A0AAV4QIZ7"/>
<dbReference type="Proteomes" id="UP001054837">
    <property type="component" value="Unassembled WGS sequence"/>
</dbReference>
<dbReference type="GO" id="GO:0000281">
    <property type="term" value="P:mitotic cytokinesis"/>
    <property type="evidence" value="ECO:0007669"/>
    <property type="project" value="InterPro"/>
</dbReference>
<dbReference type="GO" id="GO:0030496">
    <property type="term" value="C:midbody"/>
    <property type="evidence" value="ECO:0007669"/>
    <property type="project" value="TreeGrafter"/>
</dbReference>
<gene>
    <name evidence="1" type="primary">ZFYVE26_2</name>
    <name evidence="1" type="ORF">CDAR_434881</name>
</gene>
<evidence type="ECO:0000313" key="2">
    <source>
        <dbReference type="Proteomes" id="UP001054837"/>
    </source>
</evidence>
<name>A0AAV4QIZ7_9ARAC</name>
<dbReference type="GO" id="GO:0005765">
    <property type="term" value="C:lysosomal membrane"/>
    <property type="evidence" value="ECO:0007669"/>
    <property type="project" value="TreeGrafter"/>
</dbReference>
<dbReference type="GO" id="GO:0032266">
    <property type="term" value="F:phosphatidylinositol-3-phosphate binding"/>
    <property type="evidence" value="ECO:0007669"/>
    <property type="project" value="InterPro"/>
</dbReference>
<protein>
    <submittedName>
        <fullName evidence="1">Zinc finger FYVE domain-containing protein 26</fullName>
    </submittedName>
</protein>
<keyword evidence="2" id="KW-1185">Reference proteome</keyword>
<dbReference type="GO" id="GO:0005813">
    <property type="term" value="C:centrosome"/>
    <property type="evidence" value="ECO:0007669"/>
    <property type="project" value="TreeGrafter"/>
</dbReference>
<dbReference type="PANTHER" id="PTHR46591:SF1">
    <property type="entry name" value="ZINC FINGER FYVE DOMAIN-CONTAINING PROTEIN 26"/>
    <property type="match status" value="1"/>
</dbReference>
<accession>A0AAV4QIZ7</accession>
<comment type="caution">
    <text evidence="1">The sequence shown here is derived from an EMBL/GenBank/DDBJ whole genome shotgun (WGS) entry which is preliminary data.</text>
</comment>